<dbReference type="Proteomes" id="UP001190700">
    <property type="component" value="Unassembled WGS sequence"/>
</dbReference>
<dbReference type="EMBL" id="LGRX02003355">
    <property type="protein sequence ID" value="KAK3282372.1"/>
    <property type="molecule type" value="Genomic_DNA"/>
</dbReference>
<protein>
    <submittedName>
        <fullName evidence="2">Uncharacterized protein</fullName>
    </submittedName>
</protein>
<sequence>MGAAHCNVYASTWRASATRTHTASGFDFEHLSSTRPPSPHRSLLSLPHWRTSTASCIPTTGTVTASRTATASSDPPRYIPPTVTPLYRVVVRDLNSGQRPTYAALALRLGKTFRDCEPPLARLAAPSPPAHGGGGRGGGGTVGSIHALGKRRLAPPVGEWKRQEGGGRYMVWDGTGMPCVTCWRLWAVTTGHLDTDGVCVYSCTAAFAPGRAPPFAPVPPAAPPPLSDWPPTAPPAPRAHSLLESPPHTTRRATGRHTDDERPPQRGASFFCPWPRTRDPPPVSPFLDGGGPPPTSFSLHQLDDEDVVDWPAFRDLPVVRVPPIQGSHAAAGTLDVPPTSGAHNDA</sequence>
<gene>
    <name evidence="2" type="ORF">CYMTET_9887</name>
</gene>
<keyword evidence="3" id="KW-1185">Reference proteome</keyword>
<comment type="caution">
    <text evidence="2">The sequence shown here is derived from an EMBL/GenBank/DDBJ whole genome shotgun (WGS) entry which is preliminary data.</text>
</comment>
<accession>A0AAE0GQM8</accession>
<evidence type="ECO:0000313" key="3">
    <source>
        <dbReference type="Proteomes" id="UP001190700"/>
    </source>
</evidence>
<reference evidence="2 3" key="1">
    <citation type="journal article" date="2015" name="Genome Biol. Evol.">
        <title>Comparative Genomics of a Bacterivorous Green Alga Reveals Evolutionary Causalities and Consequences of Phago-Mixotrophic Mode of Nutrition.</title>
        <authorList>
            <person name="Burns J.A."/>
            <person name="Paasch A."/>
            <person name="Narechania A."/>
            <person name="Kim E."/>
        </authorList>
    </citation>
    <scope>NUCLEOTIDE SEQUENCE [LARGE SCALE GENOMIC DNA]</scope>
    <source>
        <strain evidence="2 3">PLY_AMNH</strain>
    </source>
</reference>
<organism evidence="2 3">
    <name type="scientific">Cymbomonas tetramitiformis</name>
    <dbReference type="NCBI Taxonomy" id="36881"/>
    <lineage>
        <taxon>Eukaryota</taxon>
        <taxon>Viridiplantae</taxon>
        <taxon>Chlorophyta</taxon>
        <taxon>Pyramimonadophyceae</taxon>
        <taxon>Pyramimonadales</taxon>
        <taxon>Pyramimonadaceae</taxon>
        <taxon>Cymbomonas</taxon>
    </lineage>
</organism>
<proteinExistence type="predicted"/>
<feature type="region of interest" description="Disordered" evidence="1">
    <location>
        <begin position="218"/>
        <end position="293"/>
    </location>
</feature>
<dbReference type="AlphaFoldDB" id="A0AAE0GQM8"/>
<name>A0AAE0GQM8_9CHLO</name>
<evidence type="ECO:0000256" key="1">
    <source>
        <dbReference type="SAM" id="MobiDB-lite"/>
    </source>
</evidence>
<evidence type="ECO:0000313" key="2">
    <source>
        <dbReference type="EMBL" id="KAK3282372.1"/>
    </source>
</evidence>
<feature type="compositionally biased region" description="Pro residues" evidence="1">
    <location>
        <begin position="218"/>
        <end position="237"/>
    </location>
</feature>